<dbReference type="KEGG" id="vcn:VOLCADRAFT_105593"/>
<feature type="transmembrane region" description="Helical" evidence="6">
    <location>
        <begin position="208"/>
        <end position="227"/>
    </location>
</feature>
<keyword evidence="2 6" id="KW-0812">Transmembrane</keyword>
<dbReference type="InterPro" id="IPR004853">
    <property type="entry name" value="Sugar_P_trans_dom"/>
</dbReference>
<evidence type="ECO:0000256" key="1">
    <source>
        <dbReference type="ARBA" id="ARBA00004141"/>
    </source>
</evidence>
<feature type="transmembrane region" description="Helical" evidence="6">
    <location>
        <begin position="147"/>
        <end position="165"/>
    </location>
</feature>
<keyword evidence="4 6" id="KW-0472">Membrane</keyword>
<dbReference type="InParanoid" id="D8U1R4"/>
<protein>
    <recommendedName>
        <fullName evidence="7">Sugar phosphate transporter domain-containing protein</fullName>
    </recommendedName>
</protein>
<evidence type="ECO:0000259" key="7">
    <source>
        <dbReference type="Pfam" id="PF03151"/>
    </source>
</evidence>
<keyword evidence="9" id="KW-1185">Reference proteome</keyword>
<feature type="transmembrane region" description="Helical" evidence="6">
    <location>
        <begin position="294"/>
        <end position="312"/>
    </location>
</feature>
<evidence type="ECO:0000256" key="6">
    <source>
        <dbReference type="SAM" id="Phobius"/>
    </source>
</evidence>
<dbReference type="GeneID" id="9627505"/>
<dbReference type="Proteomes" id="UP000001058">
    <property type="component" value="Unassembled WGS sequence"/>
</dbReference>
<gene>
    <name evidence="8" type="ORF">VOLCADRAFT_105593</name>
</gene>
<organism evidence="9">
    <name type="scientific">Volvox carteri f. nagariensis</name>
    <dbReference type="NCBI Taxonomy" id="3068"/>
    <lineage>
        <taxon>Eukaryota</taxon>
        <taxon>Viridiplantae</taxon>
        <taxon>Chlorophyta</taxon>
        <taxon>core chlorophytes</taxon>
        <taxon>Chlorophyceae</taxon>
        <taxon>CS clade</taxon>
        <taxon>Chlamydomonadales</taxon>
        <taxon>Volvocaceae</taxon>
        <taxon>Volvox</taxon>
    </lineage>
</organism>
<proteinExistence type="predicted"/>
<evidence type="ECO:0000256" key="5">
    <source>
        <dbReference type="SAM" id="MobiDB-lite"/>
    </source>
</evidence>
<name>D8U1R4_VOLCA</name>
<feature type="compositionally biased region" description="Polar residues" evidence="5">
    <location>
        <begin position="401"/>
        <end position="413"/>
    </location>
</feature>
<accession>D8U1R4</accession>
<dbReference type="InterPro" id="IPR050186">
    <property type="entry name" value="TPT_transporter"/>
</dbReference>
<evidence type="ECO:0000313" key="9">
    <source>
        <dbReference type="Proteomes" id="UP000001058"/>
    </source>
</evidence>
<feature type="transmembrane region" description="Helical" evidence="6">
    <location>
        <begin position="247"/>
        <end position="273"/>
    </location>
</feature>
<dbReference type="EMBL" id="GL378351">
    <property type="protein sequence ID" value="EFJ46455.1"/>
    <property type="molecule type" value="Genomic_DNA"/>
</dbReference>
<sequence length="432" mass="46177">MSSVIKPCAAAEEKGSPAAATFKSSGTPQYIKIIYIALNVFAACSIVFANKIVFAVYHFKFVTTLTLIHTLFTWLGMIMMQQLGFFDSKSFTPLEIAPLALGYVGYIVLNNLSLNLNTVGFYQILKIAITPTVIFLEFLLFRKVQSLRVLLAVVVVCVGVAAAAVTDTVAVSNLVGVAVGLGSVVVTALYQIWAGSKQRELRANSSQLLLAYTPQATVLLAVLAPLLDDIGFAHPGPNTVLGYSYRPAAVAAIVVSGLLGLLVSLSTFLVIGATSSLTYNVVGHSKTVKKEEGSVNFAARVLILAGGCLIFGDSMPWKRLLGIAVTMSGIAWTKGTGRGIAYNRQGTLLARRRPIGSGTAGIATPHLKAGERDFRVTSLLHKTALHSSPATEHNRKAESASDPSTAHMSQPSNPLRIRVGERFTIRTYCDQF</sequence>
<feature type="transmembrane region" description="Helical" evidence="6">
    <location>
        <begin position="33"/>
        <end position="53"/>
    </location>
</feature>
<reference evidence="8 9" key="1">
    <citation type="journal article" date="2010" name="Science">
        <title>Genomic analysis of organismal complexity in the multicellular green alga Volvox carteri.</title>
        <authorList>
            <person name="Prochnik S.E."/>
            <person name="Umen J."/>
            <person name="Nedelcu A.M."/>
            <person name="Hallmann A."/>
            <person name="Miller S.M."/>
            <person name="Nishii I."/>
            <person name="Ferris P."/>
            <person name="Kuo A."/>
            <person name="Mitros T."/>
            <person name="Fritz-Laylin L.K."/>
            <person name="Hellsten U."/>
            <person name="Chapman J."/>
            <person name="Simakov O."/>
            <person name="Rensing S.A."/>
            <person name="Terry A."/>
            <person name="Pangilinan J."/>
            <person name="Kapitonov V."/>
            <person name="Jurka J."/>
            <person name="Salamov A."/>
            <person name="Shapiro H."/>
            <person name="Schmutz J."/>
            <person name="Grimwood J."/>
            <person name="Lindquist E."/>
            <person name="Lucas S."/>
            <person name="Grigoriev I.V."/>
            <person name="Schmitt R."/>
            <person name="Kirk D."/>
            <person name="Rokhsar D.S."/>
        </authorList>
    </citation>
    <scope>NUCLEOTIDE SEQUENCE [LARGE SCALE GENOMIC DNA]</scope>
    <source>
        <strain evidence="9">f. Nagariensis / Eve</strain>
    </source>
</reference>
<evidence type="ECO:0000256" key="3">
    <source>
        <dbReference type="ARBA" id="ARBA00022989"/>
    </source>
</evidence>
<feature type="transmembrane region" description="Helical" evidence="6">
    <location>
        <begin position="59"/>
        <end position="79"/>
    </location>
</feature>
<dbReference type="GO" id="GO:0016020">
    <property type="term" value="C:membrane"/>
    <property type="evidence" value="ECO:0007669"/>
    <property type="project" value="UniProtKB-SubCell"/>
</dbReference>
<evidence type="ECO:0000256" key="4">
    <source>
        <dbReference type="ARBA" id="ARBA00023136"/>
    </source>
</evidence>
<feature type="domain" description="Sugar phosphate transporter" evidence="7">
    <location>
        <begin position="42"/>
        <end position="330"/>
    </location>
</feature>
<dbReference type="OrthoDB" id="5547497at2759"/>
<feature type="transmembrane region" description="Helical" evidence="6">
    <location>
        <begin position="121"/>
        <end position="140"/>
    </location>
</feature>
<evidence type="ECO:0000313" key="8">
    <source>
        <dbReference type="EMBL" id="EFJ46455.1"/>
    </source>
</evidence>
<feature type="transmembrane region" description="Helical" evidence="6">
    <location>
        <begin position="171"/>
        <end position="196"/>
    </location>
</feature>
<evidence type="ECO:0000256" key="2">
    <source>
        <dbReference type="ARBA" id="ARBA00022692"/>
    </source>
</evidence>
<dbReference type="Pfam" id="PF03151">
    <property type="entry name" value="TPT"/>
    <property type="match status" value="1"/>
</dbReference>
<comment type="subcellular location">
    <subcellularLocation>
        <location evidence="1">Membrane</location>
        <topology evidence="1">Multi-pass membrane protein</topology>
    </subcellularLocation>
</comment>
<dbReference type="AlphaFoldDB" id="D8U1R4"/>
<dbReference type="eggNOG" id="KOG1441">
    <property type="taxonomic scope" value="Eukaryota"/>
</dbReference>
<feature type="region of interest" description="Disordered" evidence="5">
    <location>
        <begin position="385"/>
        <end position="416"/>
    </location>
</feature>
<dbReference type="RefSeq" id="XP_002952608.1">
    <property type="nucleotide sequence ID" value="XM_002952562.1"/>
</dbReference>
<keyword evidence="3 6" id="KW-1133">Transmembrane helix</keyword>
<dbReference type="PANTHER" id="PTHR11132">
    <property type="entry name" value="SOLUTE CARRIER FAMILY 35"/>
    <property type="match status" value="1"/>
</dbReference>